<accession>A0A4Y7KDX6</accession>
<sequence>MSFVHSLSKLQKGFEIAIRFFFNNEVEEIVHGRHIQALMDDQNINSEVIDYYINMLNSKMKYPSKTHYYGKKH</sequence>
<proteinExistence type="predicted"/>
<protein>
    <submittedName>
        <fullName evidence="1">Uncharacterized protein</fullName>
    </submittedName>
</protein>
<dbReference type="Gramene" id="RZC71584">
    <property type="protein sequence ID" value="RZC71584"/>
    <property type="gene ID" value="C5167_034773"/>
</dbReference>
<keyword evidence="2" id="KW-1185">Reference proteome</keyword>
<reference evidence="1 2" key="1">
    <citation type="journal article" date="2018" name="Science">
        <title>The opium poppy genome and morphinan production.</title>
        <authorList>
            <person name="Guo L."/>
            <person name="Winzer T."/>
            <person name="Yang X."/>
            <person name="Li Y."/>
            <person name="Ning Z."/>
            <person name="He Z."/>
            <person name="Teodor R."/>
            <person name="Lu Y."/>
            <person name="Bowser T.A."/>
            <person name="Graham I.A."/>
            <person name="Ye K."/>
        </authorList>
    </citation>
    <scope>NUCLEOTIDE SEQUENCE [LARGE SCALE GENOMIC DNA]</scope>
    <source>
        <strain evidence="2">cv. HN1</strain>
        <tissue evidence="1">Leaves</tissue>
    </source>
</reference>
<evidence type="ECO:0000313" key="2">
    <source>
        <dbReference type="Proteomes" id="UP000316621"/>
    </source>
</evidence>
<evidence type="ECO:0000313" key="1">
    <source>
        <dbReference type="EMBL" id="RZC71584.1"/>
    </source>
</evidence>
<dbReference type="EMBL" id="CM010721">
    <property type="protein sequence ID" value="RZC71584.1"/>
    <property type="molecule type" value="Genomic_DNA"/>
</dbReference>
<name>A0A4Y7KDX6_PAPSO</name>
<dbReference type="Proteomes" id="UP000316621">
    <property type="component" value="Chromosome 7"/>
</dbReference>
<organism evidence="1 2">
    <name type="scientific">Papaver somniferum</name>
    <name type="common">Opium poppy</name>
    <dbReference type="NCBI Taxonomy" id="3469"/>
    <lineage>
        <taxon>Eukaryota</taxon>
        <taxon>Viridiplantae</taxon>
        <taxon>Streptophyta</taxon>
        <taxon>Embryophyta</taxon>
        <taxon>Tracheophyta</taxon>
        <taxon>Spermatophyta</taxon>
        <taxon>Magnoliopsida</taxon>
        <taxon>Ranunculales</taxon>
        <taxon>Papaveraceae</taxon>
        <taxon>Papaveroideae</taxon>
        <taxon>Papaver</taxon>
    </lineage>
</organism>
<dbReference type="AlphaFoldDB" id="A0A4Y7KDX6"/>
<gene>
    <name evidence="1" type="ORF">C5167_034773</name>
</gene>